<sequence>MEVYNRRGLELIGEDITRISFLENGEDGRNHAEMNNVLSYLNNDSYTELFTVYTNTQKAVDMGDVNKWLKPGDSSLDAFIQKFEELEKVDEELVKVDNKIAELKSMKPSDEQAPGQVNQTAELDEAVENQLKIQRECSKQREYISSMFSSKNLATGFLGVAHNDFLWSSDTHSIYNLKGKTQNLRELRHMVKGLNVDHKAGQITWVPFSYLKDSVRRFLFFPLFSIRRAVTEVDFHQIIFKAQFLAHERWLSSEGWKDVAWHAGHAMLKALVLDFILHDAVDEALSFAERVCNETSTQWSFHWGETERDCVDSYKKFMDSVAEQDWDKRKEKAYPDSLFRYGLEYAKFQVNSRTNKAEWHLAMSTRDYEIRNAWANLYKESLNPNSEQDQPIAG</sequence>
<accession>A0A9W8AP53</accession>
<dbReference type="Proteomes" id="UP001150925">
    <property type="component" value="Unassembled WGS sequence"/>
</dbReference>
<evidence type="ECO:0000313" key="2">
    <source>
        <dbReference type="Proteomes" id="UP001150925"/>
    </source>
</evidence>
<comment type="caution">
    <text evidence="1">The sequence shown here is derived from an EMBL/GenBank/DDBJ whole genome shotgun (WGS) entry which is preliminary data.</text>
</comment>
<protein>
    <submittedName>
        <fullName evidence="1">Uncharacterized protein</fullName>
    </submittedName>
</protein>
<dbReference type="OrthoDB" id="5747643at2759"/>
<dbReference type="EMBL" id="JANBPY010000978">
    <property type="protein sequence ID" value="KAJ1962343.1"/>
    <property type="molecule type" value="Genomic_DNA"/>
</dbReference>
<organism evidence="1 2">
    <name type="scientific">Dispira parvispora</name>
    <dbReference type="NCBI Taxonomy" id="1520584"/>
    <lineage>
        <taxon>Eukaryota</taxon>
        <taxon>Fungi</taxon>
        <taxon>Fungi incertae sedis</taxon>
        <taxon>Zoopagomycota</taxon>
        <taxon>Kickxellomycotina</taxon>
        <taxon>Dimargaritomycetes</taxon>
        <taxon>Dimargaritales</taxon>
        <taxon>Dimargaritaceae</taxon>
        <taxon>Dispira</taxon>
    </lineage>
</organism>
<gene>
    <name evidence="1" type="ORF">IWQ62_003562</name>
</gene>
<reference evidence="1" key="1">
    <citation type="submission" date="2022-07" db="EMBL/GenBank/DDBJ databases">
        <title>Phylogenomic reconstructions and comparative analyses of Kickxellomycotina fungi.</title>
        <authorList>
            <person name="Reynolds N.K."/>
            <person name="Stajich J.E."/>
            <person name="Barry K."/>
            <person name="Grigoriev I.V."/>
            <person name="Crous P."/>
            <person name="Smith M.E."/>
        </authorList>
    </citation>
    <scope>NUCLEOTIDE SEQUENCE</scope>
    <source>
        <strain evidence="1">RSA 1196</strain>
    </source>
</reference>
<proteinExistence type="predicted"/>
<evidence type="ECO:0000313" key="1">
    <source>
        <dbReference type="EMBL" id="KAJ1962343.1"/>
    </source>
</evidence>
<name>A0A9W8AP53_9FUNG</name>
<dbReference type="AlphaFoldDB" id="A0A9W8AP53"/>
<keyword evidence="2" id="KW-1185">Reference proteome</keyword>